<dbReference type="AlphaFoldDB" id="A0A151WZI3"/>
<evidence type="ECO:0000313" key="3">
    <source>
        <dbReference type="Proteomes" id="UP000075809"/>
    </source>
</evidence>
<gene>
    <name evidence="2" type="ORF">ALC60_07592</name>
</gene>
<dbReference type="GO" id="GO:0006281">
    <property type="term" value="P:DNA repair"/>
    <property type="evidence" value="ECO:0007669"/>
    <property type="project" value="UniProtKB-ARBA"/>
</dbReference>
<dbReference type="Proteomes" id="UP000075809">
    <property type="component" value="Unassembled WGS sequence"/>
</dbReference>
<name>A0A151WZI3_9HYME</name>
<dbReference type="InterPro" id="IPR019080">
    <property type="entry name" value="YqaJ_viral_recombinase"/>
</dbReference>
<accession>A0A151WZI3</accession>
<organism evidence="2 3">
    <name type="scientific">Mycetomoellerius zeteki</name>
    <dbReference type="NCBI Taxonomy" id="64791"/>
    <lineage>
        <taxon>Eukaryota</taxon>
        <taxon>Metazoa</taxon>
        <taxon>Ecdysozoa</taxon>
        <taxon>Arthropoda</taxon>
        <taxon>Hexapoda</taxon>
        <taxon>Insecta</taxon>
        <taxon>Pterygota</taxon>
        <taxon>Neoptera</taxon>
        <taxon>Endopterygota</taxon>
        <taxon>Hymenoptera</taxon>
        <taxon>Apocrita</taxon>
        <taxon>Aculeata</taxon>
        <taxon>Formicoidea</taxon>
        <taxon>Formicidae</taxon>
        <taxon>Myrmicinae</taxon>
        <taxon>Mycetomoellerius</taxon>
    </lineage>
</organism>
<dbReference type="SUPFAM" id="SSF52980">
    <property type="entry name" value="Restriction endonuclease-like"/>
    <property type="match status" value="1"/>
</dbReference>
<evidence type="ECO:0000313" key="2">
    <source>
        <dbReference type="EMBL" id="KYQ53303.1"/>
    </source>
</evidence>
<keyword evidence="3" id="KW-1185">Reference proteome</keyword>
<dbReference type="InterPro" id="IPR011335">
    <property type="entry name" value="Restrct_endonuc-II-like"/>
</dbReference>
<evidence type="ECO:0000259" key="1">
    <source>
        <dbReference type="Pfam" id="PF09588"/>
    </source>
</evidence>
<sequence>MSCSNFVYIEDENDKSTDQLTEKANIVQQILTFKSWRVFSRLKYLTDIKLLLCEREVSEVYKNHIQLTLDDSVHLALKTIQESDDWNIERKKRITGSKAYNLFTYYFNTNPNWDRKYNQVFHSEFNGNEATIHGLHCEEFGKEKYANQTNSELIETGLLIRHEVPWLGYRWHYNE</sequence>
<dbReference type="Gene3D" id="3.90.320.10">
    <property type="match status" value="1"/>
</dbReference>
<dbReference type="Pfam" id="PF09588">
    <property type="entry name" value="YqaJ"/>
    <property type="match status" value="1"/>
</dbReference>
<proteinExistence type="predicted"/>
<reference evidence="2 3" key="1">
    <citation type="submission" date="2015-09" db="EMBL/GenBank/DDBJ databases">
        <title>Trachymyrmex zeteki WGS genome.</title>
        <authorList>
            <person name="Nygaard S."/>
            <person name="Hu H."/>
            <person name="Boomsma J."/>
            <person name="Zhang G."/>
        </authorList>
    </citation>
    <scope>NUCLEOTIDE SEQUENCE [LARGE SCALE GENOMIC DNA]</scope>
    <source>
        <strain evidence="2">Tzet28-1</strain>
        <tissue evidence="2">Whole body</tissue>
    </source>
</reference>
<dbReference type="STRING" id="64791.A0A151WZI3"/>
<feature type="domain" description="YqaJ viral recombinase" evidence="1">
    <location>
        <begin position="85"/>
        <end position="167"/>
    </location>
</feature>
<dbReference type="EMBL" id="KQ982638">
    <property type="protein sequence ID" value="KYQ53303.1"/>
    <property type="molecule type" value="Genomic_DNA"/>
</dbReference>
<dbReference type="InterPro" id="IPR011604">
    <property type="entry name" value="PDDEXK-like_dom_sf"/>
</dbReference>
<protein>
    <recommendedName>
        <fullName evidence="1">YqaJ viral recombinase domain-containing protein</fullName>
    </recommendedName>
</protein>